<protein>
    <submittedName>
        <fullName evidence="1">Uncharacterized protein</fullName>
    </submittedName>
</protein>
<evidence type="ECO:0000313" key="1">
    <source>
        <dbReference type="EMBL" id="AUY01633.1"/>
    </source>
</evidence>
<name>A0A7U5TI89_ECOLX</name>
<dbReference type="RefSeq" id="WP_104457488.1">
    <property type="nucleotide sequence ID" value="NZ_CP026399.1"/>
</dbReference>
<reference evidence="1 2" key="1">
    <citation type="journal article" date="2018" name="MBio">
        <title>Genomic Analysis of Hospital Plumbing Reveals Diverse Reservoir of Bacterial Plasmids Conferring Carbapenem Resistance.</title>
        <authorList>
            <consortium name="NISC Comparative Sequencing Program"/>
            <person name="Weingarten R.A."/>
            <person name="Johnson R.C."/>
            <person name="Conlan S."/>
            <person name="Ramsburg A.M."/>
            <person name="Dekker J.P."/>
            <person name="Lau A.F."/>
            <person name="Khil P."/>
            <person name="Odom R.T."/>
            <person name="Deming C."/>
            <person name="Park M."/>
            <person name="Thomas P.J."/>
            <person name="Henderson D.K."/>
            <person name="Palmore T.N."/>
            <person name="Segre J.A."/>
            <person name="Frank K.M."/>
        </authorList>
    </citation>
    <scope>NUCLEOTIDE SEQUENCE [LARGE SCALE GENOMIC DNA]</scope>
    <source>
        <strain evidence="1 2">ECONIH4</strain>
    </source>
</reference>
<gene>
    <name evidence="1" type="ORF">C3F40_07370</name>
</gene>
<dbReference type="Proteomes" id="UP000239554">
    <property type="component" value="Chromosome"/>
</dbReference>
<dbReference type="EMBL" id="CP026399">
    <property type="protein sequence ID" value="AUY01633.1"/>
    <property type="molecule type" value="Genomic_DNA"/>
</dbReference>
<sequence length="124" mass="14479">MNENTTVILPFNIYSHKTDKELLIIGLKCHEEIQKIISSSFKNNTFDIKIIKNTGIILSASNYDFSFDLKKHLGKVTKRESQKPNLLTFTFIDKDGKLLGGKMKFIHIYFDLTYTLTRENMHKY</sequence>
<proteinExistence type="predicted"/>
<evidence type="ECO:0000313" key="2">
    <source>
        <dbReference type="Proteomes" id="UP000239554"/>
    </source>
</evidence>
<accession>A0A7U5TI89</accession>
<organism evidence="1 2">
    <name type="scientific">Escherichia coli</name>
    <dbReference type="NCBI Taxonomy" id="562"/>
    <lineage>
        <taxon>Bacteria</taxon>
        <taxon>Pseudomonadati</taxon>
        <taxon>Pseudomonadota</taxon>
        <taxon>Gammaproteobacteria</taxon>
        <taxon>Enterobacterales</taxon>
        <taxon>Enterobacteriaceae</taxon>
        <taxon>Escherichia</taxon>
    </lineage>
</organism>
<dbReference type="AlphaFoldDB" id="A0A7U5TI89"/>